<name>A0A0E9NQD8_SAICN</name>
<reference evidence="3 4" key="3">
    <citation type="journal article" date="2015" name="Genome Announc.">
        <title>Draft Genome Sequence of the Archiascomycetous Yeast Saitoella complicata.</title>
        <authorList>
            <person name="Yamauchi K."/>
            <person name="Kondo S."/>
            <person name="Hamamoto M."/>
            <person name="Takahashi Y."/>
            <person name="Ogura Y."/>
            <person name="Hayashi T."/>
            <person name="Nishida H."/>
        </authorList>
    </citation>
    <scope>NUCLEOTIDE SEQUENCE [LARGE SCALE GENOMIC DNA]</scope>
    <source>
        <strain evidence="3 4">NRRL Y-17804</strain>
    </source>
</reference>
<dbReference type="OMA" id="ANQDAVG"/>
<dbReference type="STRING" id="698492.A0A0E9NQD8"/>
<dbReference type="SMART" id="SM00268">
    <property type="entry name" value="ACTIN"/>
    <property type="match status" value="1"/>
</dbReference>
<dbReference type="InterPro" id="IPR043129">
    <property type="entry name" value="ATPase_NBD"/>
</dbReference>
<dbReference type="AlphaFoldDB" id="A0A0E9NQD8"/>
<feature type="region of interest" description="Disordered" evidence="2">
    <location>
        <begin position="278"/>
        <end position="299"/>
    </location>
</feature>
<comment type="similarity">
    <text evidence="1">Belongs to the actin family.</text>
</comment>
<feature type="region of interest" description="Disordered" evidence="2">
    <location>
        <begin position="504"/>
        <end position="612"/>
    </location>
</feature>
<keyword evidence="4" id="KW-1185">Reference proteome</keyword>
<reference evidence="3 4" key="1">
    <citation type="journal article" date="2011" name="J. Gen. Appl. Microbiol.">
        <title>Draft genome sequencing of the enigmatic yeast Saitoella complicata.</title>
        <authorList>
            <person name="Nishida H."/>
            <person name="Hamamoto M."/>
            <person name="Sugiyama J."/>
        </authorList>
    </citation>
    <scope>NUCLEOTIDE SEQUENCE [LARGE SCALE GENOMIC DNA]</scope>
    <source>
        <strain evidence="3 4">NRRL Y-17804</strain>
    </source>
</reference>
<proteinExistence type="inferred from homology"/>
<protein>
    <recommendedName>
        <fullName evidence="5">Actin-like ATPase domain-containing protein</fullName>
    </recommendedName>
</protein>
<dbReference type="InterPro" id="IPR004000">
    <property type="entry name" value="Actin"/>
</dbReference>
<dbReference type="EMBL" id="BACD03000059">
    <property type="protein sequence ID" value="GAO52092.1"/>
    <property type="molecule type" value="Genomic_DNA"/>
</dbReference>
<gene>
    <name evidence="3" type="ORF">G7K_6178-t1</name>
</gene>
<reference evidence="3 4" key="2">
    <citation type="journal article" date="2014" name="J. Gen. Appl. Microbiol.">
        <title>The early diverging ascomycetous budding yeast Saitoella complicata has three histone deacetylases belonging to the Clr6, Hos2, and Rpd3 lineages.</title>
        <authorList>
            <person name="Nishida H."/>
            <person name="Matsumoto T."/>
            <person name="Kondo S."/>
            <person name="Hamamoto M."/>
            <person name="Yoshikawa H."/>
        </authorList>
    </citation>
    <scope>NUCLEOTIDE SEQUENCE [LARGE SCALE GENOMIC DNA]</scope>
    <source>
        <strain evidence="3 4">NRRL Y-17804</strain>
    </source>
</reference>
<dbReference type="CDD" id="cd10208">
    <property type="entry name" value="ASKHA_NBD_ScArp9-like"/>
    <property type="match status" value="1"/>
</dbReference>
<dbReference type="PANTHER" id="PTHR11937">
    <property type="entry name" value="ACTIN"/>
    <property type="match status" value="1"/>
</dbReference>
<dbReference type="SUPFAM" id="SSF53067">
    <property type="entry name" value="Actin-like ATPase domain"/>
    <property type="match status" value="2"/>
</dbReference>
<dbReference type="Proteomes" id="UP000033140">
    <property type="component" value="Unassembled WGS sequence"/>
</dbReference>
<dbReference type="Gene3D" id="3.90.640.60">
    <property type="match status" value="1"/>
</dbReference>
<organism evidence="3 4">
    <name type="scientific">Saitoella complicata (strain BCRC 22490 / CBS 7301 / JCM 7358 / NBRC 10748 / NRRL Y-17804)</name>
    <dbReference type="NCBI Taxonomy" id="698492"/>
    <lineage>
        <taxon>Eukaryota</taxon>
        <taxon>Fungi</taxon>
        <taxon>Dikarya</taxon>
        <taxon>Ascomycota</taxon>
        <taxon>Taphrinomycotina</taxon>
        <taxon>Taphrinomycotina incertae sedis</taxon>
        <taxon>Saitoella</taxon>
    </lineage>
</organism>
<comment type="caution">
    <text evidence="3">The sequence shown here is derived from an EMBL/GenBank/DDBJ whole genome shotgun (WGS) entry which is preliminary data.</text>
</comment>
<evidence type="ECO:0000256" key="1">
    <source>
        <dbReference type="RuleBase" id="RU000487"/>
    </source>
</evidence>
<dbReference type="Gene3D" id="3.30.420.40">
    <property type="match status" value="3"/>
</dbReference>
<sequence>MAPSFRDDHLVILEVGDRYHRAILGLEDPLAPPKHVVLSCVRRTTSTSKATRDQWELVSEEDAERDLLERSDAQQSYETQDVKEGEIVWPVHNGDVVNWSAAEGLWYHILHTTLGLQPSFANPILLIHPPQFLGQQQSLLFATQLFIENLGCQAFRPLESGLASTYGYGVLSALVVDVGYSRTDVTVISETQVPVGGRATVPIGGNHFTKALAALVEGNLRAAEALKRSGLVEVLVEGDLPTLDEVEGAAGAGDAEDVEDVAAIVAAGKTKEYLEQKAREKAEGKAPAEEAAQEEQKDNKEVEIAKFEFEGKDYLVDRNRFKATQALFGLSSEYADLITAIAHVVNALPDPEKRQEAWDNIIITGHGSRIPGLASHILAEIYARHVLTSASTAPIASRPGFPSDSTGANTPSGSTPAPFYPMMSSGAQQVPSSARIVKLPEYFVEWKGVGKAEDSAVLGGYLVAKVVFTGREGGWVGKAEYNEKGPEAVWDLSITHIMASFLSNNPGDVTDPVTGDTNPDRIPGNADNDLFNDANQDAVGGNKPSMLDQFGLGSDASTGSMTGSGRHEPPNVPGAGDNDPIDAGAGPSPGVERPAVTGSTDESSLLDKASDLFSKAGPKERVEMADAQFGGMTDVRAAAYLE</sequence>
<dbReference type="Pfam" id="PF00022">
    <property type="entry name" value="Actin"/>
    <property type="match status" value="1"/>
</dbReference>
<evidence type="ECO:0000313" key="3">
    <source>
        <dbReference type="EMBL" id="GAO52092.1"/>
    </source>
</evidence>
<accession>A0A0E9NQD8</accession>
<evidence type="ECO:0008006" key="5">
    <source>
        <dbReference type="Google" id="ProtNLM"/>
    </source>
</evidence>
<evidence type="ECO:0000256" key="2">
    <source>
        <dbReference type="SAM" id="MobiDB-lite"/>
    </source>
</evidence>
<evidence type="ECO:0000313" key="4">
    <source>
        <dbReference type="Proteomes" id="UP000033140"/>
    </source>
</evidence>